<organism evidence="2 3">
    <name type="scientific">Dyadobacter frigoris</name>
    <dbReference type="NCBI Taxonomy" id="2576211"/>
    <lineage>
        <taxon>Bacteria</taxon>
        <taxon>Pseudomonadati</taxon>
        <taxon>Bacteroidota</taxon>
        <taxon>Cytophagia</taxon>
        <taxon>Cytophagales</taxon>
        <taxon>Spirosomataceae</taxon>
        <taxon>Dyadobacter</taxon>
    </lineage>
</organism>
<dbReference type="Gene3D" id="1.25.40.10">
    <property type="entry name" value="Tetratricopeptide repeat domain"/>
    <property type="match status" value="2"/>
</dbReference>
<dbReference type="SMART" id="SM00028">
    <property type="entry name" value="TPR"/>
    <property type="match status" value="3"/>
</dbReference>
<protein>
    <submittedName>
        <fullName evidence="2">Tetratricopeptide repeat protein</fullName>
    </submittedName>
</protein>
<proteinExistence type="predicted"/>
<dbReference type="OrthoDB" id="9778494at2"/>
<dbReference type="PROSITE" id="PS50005">
    <property type="entry name" value="TPR"/>
    <property type="match status" value="1"/>
</dbReference>
<dbReference type="InterPro" id="IPR011990">
    <property type="entry name" value="TPR-like_helical_dom_sf"/>
</dbReference>
<sequence>MWSIWKVGFWGGNKKGKRLKLDRKVWERHRFPSIDNLYFIKIKNMKFSFLLFCLISIHTLAQRDRQGEAPTGGHDHGSHVDENEFAHNHLDHIQAYRKETAYVHNLPPAQFLEGVGTSHLKISTKSELTRKYFNQGVALLHDFWDFEAYRSFKEAIRQDSTAIMPYWGLYSAIGATEGTDFDNDKKLAVKKLKELKDKASGHEQLYAEAILLRDAPGENSKKEYQKKLEILVHQYPEDIDAKLFLALSKMTGYDVELNPREGQIYSEYLLRDVLKSDPDNAGAHHYWIHLMENCCPDEAIKSSEKMSQLTPGAAHMVHMPGHVYYKLGQYQKAHAAFLAAVAVDSVYMKKQGIPEVDTWNYIHNINYLLSNCAEDGHYKTGLYYAEKLQNMPVTKERKAKYEGRFFYQGIVAPAKMELCFGYYKKAADRLKLINDKDSIFTGKAIAYKDGLYLFALGMDAVKRSKVDEAKKYSDALDAHLYRNSTQSFPDDVIAARRLGDLNVASLELQGLIKSLENKDDEAIKILTIARKKEHDLGYSEPPSYARPVLISLGEVYLKAGKYDQAIKAYEDLAKKRPNSANALWGLYKVYEKKGDAEKVKQYMAELAEVIKGGDKSLYPL</sequence>
<evidence type="ECO:0000313" key="2">
    <source>
        <dbReference type="EMBL" id="TKT88797.1"/>
    </source>
</evidence>
<name>A0A4U6CYE8_9BACT</name>
<reference evidence="2 3" key="1">
    <citation type="submission" date="2019-05" db="EMBL/GenBank/DDBJ databases">
        <title>Dyadobacter AR-3-8 sp. nov., isolated from arctic soil.</title>
        <authorList>
            <person name="Chaudhary D.K."/>
        </authorList>
    </citation>
    <scope>NUCLEOTIDE SEQUENCE [LARGE SCALE GENOMIC DNA]</scope>
    <source>
        <strain evidence="2 3">AR-3-8</strain>
    </source>
</reference>
<dbReference type="InterPro" id="IPR019734">
    <property type="entry name" value="TPR_rpt"/>
</dbReference>
<dbReference type="Proteomes" id="UP000304900">
    <property type="component" value="Unassembled WGS sequence"/>
</dbReference>
<dbReference type="SUPFAM" id="SSF48452">
    <property type="entry name" value="TPR-like"/>
    <property type="match status" value="2"/>
</dbReference>
<gene>
    <name evidence="2" type="ORF">FDK13_26215</name>
</gene>
<accession>A0A4U6CYE8</accession>
<feature type="repeat" description="TPR" evidence="1">
    <location>
        <begin position="546"/>
        <end position="579"/>
    </location>
</feature>
<dbReference type="EMBL" id="SZVO01000014">
    <property type="protein sequence ID" value="TKT88797.1"/>
    <property type="molecule type" value="Genomic_DNA"/>
</dbReference>
<keyword evidence="3" id="KW-1185">Reference proteome</keyword>
<dbReference type="AlphaFoldDB" id="A0A4U6CYE8"/>
<comment type="caution">
    <text evidence="2">The sequence shown here is derived from an EMBL/GenBank/DDBJ whole genome shotgun (WGS) entry which is preliminary data.</text>
</comment>
<dbReference type="PANTHER" id="PTHR45588">
    <property type="entry name" value="TPR DOMAIN-CONTAINING PROTEIN"/>
    <property type="match status" value="1"/>
</dbReference>
<evidence type="ECO:0000256" key="1">
    <source>
        <dbReference type="PROSITE-ProRule" id="PRU00339"/>
    </source>
</evidence>
<keyword evidence="1" id="KW-0802">TPR repeat</keyword>
<dbReference type="Pfam" id="PF13432">
    <property type="entry name" value="TPR_16"/>
    <property type="match status" value="1"/>
</dbReference>
<dbReference type="Pfam" id="PF13181">
    <property type="entry name" value="TPR_8"/>
    <property type="match status" value="1"/>
</dbReference>
<dbReference type="PANTHER" id="PTHR45588:SF1">
    <property type="entry name" value="WW DOMAIN-CONTAINING PROTEIN"/>
    <property type="match status" value="1"/>
</dbReference>
<evidence type="ECO:0000313" key="3">
    <source>
        <dbReference type="Proteomes" id="UP000304900"/>
    </source>
</evidence>